<name>A0ABV8AHM0_9FLAO</name>
<dbReference type="Proteomes" id="UP001595812">
    <property type="component" value="Unassembled WGS sequence"/>
</dbReference>
<feature type="transmembrane region" description="Helical" evidence="2">
    <location>
        <begin position="46"/>
        <end position="66"/>
    </location>
</feature>
<keyword evidence="1" id="KW-0175">Coiled coil</keyword>
<evidence type="ECO:0000256" key="1">
    <source>
        <dbReference type="SAM" id="Coils"/>
    </source>
</evidence>
<reference evidence="4" key="1">
    <citation type="journal article" date="2019" name="Int. J. Syst. Evol. Microbiol.">
        <title>The Global Catalogue of Microorganisms (GCM) 10K type strain sequencing project: providing services to taxonomists for standard genome sequencing and annotation.</title>
        <authorList>
            <consortium name="The Broad Institute Genomics Platform"/>
            <consortium name="The Broad Institute Genome Sequencing Center for Infectious Disease"/>
            <person name="Wu L."/>
            <person name="Ma J."/>
        </authorList>
    </citation>
    <scope>NUCLEOTIDE SEQUENCE [LARGE SCALE GENOMIC DNA]</scope>
    <source>
        <strain evidence="4">CECT 8979</strain>
    </source>
</reference>
<dbReference type="RefSeq" id="WP_386099231.1">
    <property type="nucleotide sequence ID" value="NZ_JBHSAT010000004.1"/>
</dbReference>
<accession>A0ABV8AHM0</accession>
<evidence type="ECO:0000256" key="2">
    <source>
        <dbReference type="SAM" id="Phobius"/>
    </source>
</evidence>
<evidence type="ECO:0008006" key="5">
    <source>
        <dbReference type="Google" id="ProtNLM"/>
    </source>
</evidence>
<protein>
    <recommendedName>
        <fullName evidence="5">Anti-sigma factor</fullName>
    </recommendedName>
</protein>
<dbReference type="EMBL" id="JBHSAT010000004">
    <property type="protein sequence ID" value="MFC3877267.1"/>
    <property type="molecule type" value="Genomic_DNA"/>
</dbReference>
<proteinExistence type="predicted"/>
<keyword evidence="4" id="KW-1185">Reference proteome</keyword>
<keyword evidence="2" id="KW-1133">Transmembrane helix</keyword>
<gene>
    <name evidence="3" type="ORF">ACFOSX_08495</name>
</gene>
<feature type="coiled-coil region" evidence="1">
    <location>
        <begin position="126"/>
        <end position="153"/>
    </location>
</feature>
<keyword evidence="2" id="KW-0472">Membrane</keyword>
<keyword evidence="2" id="KW-0812">Transmembrane</keyword>
<evidence type="ECO:0000313" key="3">
    <source>
        <dbReference type="EMBL" id="MFC3877267.1"/>
    </source>
</evidence>
<evidence type="ECO:0000313" key="4">
    <source>
        <dbReference type="Proteomes" id="UP001595812"/>
    </source>
</evidence>
<sequence>MAQDIRDLFKQEQQNSVSKLSEGHEARFIKKLDDALPKKASRKSGWSFLSIAASVVVLLGLGYGTFQYLNQPIENDTTEIVEAITPEVKTMGDFSPDLKKVEDYYLASINLELSKVELTPENKEVFDGYLMQLEELKTEYHNLNLELTENGANPLTIDALINNLKLRLNLLYRLQEQLKDLQAVDANGESSI</sequence>
<organism evidence="3 4">
    <name type="scientific">Winogradskyella maritima</name>
    <dbReference type="NCBI Taxonomy" id="1517766"/>
    <lineage>
        <taxon>Bacteria</taxon>
        <taxon>Pseudomonadati</taxon>
        <taxon>Bacteroidota</taxon>
        <taxon>Flavobacteriia</taxon>
        <taxon>Flavobacteriales</taxon>
        <taxon>Flavobacteriaceae</taxon>
        <taxon>Winogradskyella</taxon>
    </lineage>
</organism>
<comment type="caution">
    <text evidence="3">The sequence shown here is derived from an EMBL/GenBank/DDBJ whole genome shotgun (WGS) entry which is preliminary data.</text>
</comment>